<evidence type="ECO:0000313" key="4">
    <source>
        <dbReference type="EMBL" id="USS92540.1"/>
    </source>
</evidence>
<dbReference type="InterPro" id="IPR009057">
    <property type="entry name" value="Homeodomain-like_sf"/>
</dbReference>
<gene>
    <name evidence="4" type="ORF">M3M36_02720</name>
</gene>
<evidence type="ECO:0000256" key="1">
    <source>
        <dbReference type="ARBA" id="ARBA00023125"/>
    </source>
</evidence>
<dbReference type="EMBL" id="CP097122">
    <property type="protein sequence ID" value="USS92540.1"/>
    <property type="molecule type" value="Genomic_DNA"/>
</dbReference>
<proteinExistence type="predicted"/>
<dbReference type="InterPro" id="IPR050624">
    <property type="entry name" value="HTH-type_Tx_Regulator"/>
</dbReference>
<sequence length="158" mass="18765">METAAALFVTVPFSKLTIKQICEAANINRNTFYRHFVDKYALLEVMLTESITRLFNQVDLDDFRQHPFQVIATMKFSAEMSILDFQLNDSLFQDIFDSLIFKILQEFTTDQDFLWSLGNMYIIRLWNHSLAKPYTLHEGYPIFDQMFNERKFPDNLDH</sequence>
<organism evidence="4 5">
    <name type="scientific">Fructobacillus americanaquae</name>
    <dbReference type="NCBI Taxonomy" id="2940302"/>
    <lineage>
        <taxon>Bacteria</taxon>
        <taxon>Bacillati</taxon>
        <taxon>Bacillota</taxon>
        <taxon>Bacilli</taxon>
        <taxon>Lactobacillales</taxon>
        <taxon>Lactobacillaceae</taxon>
        <taxon>Fructobacillus</taxon>
    </lineage>
</organism>
<dbReference type="RefSeq" id="WP_252774312.1">
    <property type="nucleotide sequence ID" value="NZ_CP097122.1"/>
</dbReference>
<feature type="DNA-binding region" description="H-T-H motif" evidence="2">
    <location>
        <begin position="17"/>
        <end position="36"/>
    </location>
</feature>
<dbReference type="PROSITE" id="PS50977">
    <property type="entry name" value="HTH_TETR_2"/>
    <property type="match status" value="1"/>
</dbReference>
<evidence type="ECO:0000259" key="3">
    <source>
        <dbReference type="PROSITE" id="PS50977"/>
    </source>
</evidence>
<keyword evidence="5" id="KW-1185">Reference proteome</keyword>
<dbReference type="Gene3D" id="1.10.357.10">
    <property type="entry name" value="Tetracycline Repressor, domain 2"/>
    <property type="match status" value="1"/>
</dbReference>
<feature type="domain" description="HTH tetR-type" evidence="3">
    <location>
        <begin position="1"/>
        <end position="54"/>
    </location>
</feature>
<dbReference type="SUPFAM" id="SSF46689">
    <property type="entry name" value="Homeodomain-like"/>
    <property type="match status" value="1"/>
</dbReference>
<dbReference type="InterPro" id="IPR001647">
    <property type="entry name" value="HTH_TetR"/>
</dbReference>
<reference evidence="4" key="1">
    <citation type="submission" date="2022-05" db="EMBL/GenBank/DDBJ databases">
        <authorList>
            <person name="Oliphant S.A."/>
            <person name="Watson-Haigh N.S."/>
            <person name="Sumby K.M."/>
            <person name="Gardner J.M."/>
            <person name="Jiranek V."/>
        </authorList>
    </citation>
    <scope>NUCLEOTIDE SEQUENCE</scope>
    <source>
        <strain evidence="4">KI3_B9</strain>
    </source>
</reference>
<name>A0ABY5C1C8_9LACO</name>
<dbReference type="Proteomes" id="UP001056093">
    <property type="component" value="Chromosome"/>
</dbReference>
<keyword evidence="1 2" id="KW-0238">DNA-binding</keyword>
<evidence type="ECO:0000256" key="2">
    <source>
        <dbReference type="PROSITE-ProRule" id="PRU00335"/>
    </source>
</evidence>
<protein>
    <submittedName>
        <fullName evidence="4">TetR/AcrR family transcriptional regulator</fullName>
    </submittedName>
</protein>
<dbReference type="PANTHER" id="PTHR43479">
    <property type="entry name" value="ACREF/ENVCD OPERON REPRESSOR-RELATED"/>
    <property type="match status" value="1"/>
</dbReference>
<evidence type="ECO:0000313" key="5">
    <source>
        <dbReference type="Proteomes" id="UP001056093"/>
    </source>
</evidence>
<dbReference type="PANTHER" id="PTHR43479:SF7">
    <property type="entry name" value="TETR-FAMILY TRANSCRIPTIONAL REGULATOR"/>
    <property type="match status" value="1"/>
</dbReference>
<accession>A0ABY5C1C8</accession>
<dbReference type="Pfam" id="PF00440">
    <property type="entry name" value="TetR_N"/>
    <property type="match status" value="1"/>
</dbReference>